<dbReference type="EMBL" id="CVRI01000075">
    <property type="protein sequence ID" value="CRL08410.1"/>
    <property type="molecule type" value="Genomic_DNA"/>
</dbReference>
<name>A0A1J1J8T2_9DIPT</name>
<reference evidence="1 2" key="1">
    <citation type="submission" date="2015-04" db="EMBL/GenBank/DDBJ databases">
        <authorList>
            <person name="Syromyatnikov M.Y."/>
            <person name="Popov V.N."/>
        </authorList>
    </citation>
    <scope>NUCLEOTIDE SEQUENCE [LARGE SCALE GENOMIC DNA]</scope>
</reference>
<accession>A0A1J1J8T2</accession>
<keyword evidence="2" id="KW-1185">Reference proteome</keyword>
<gene>
    <name evidence="1" type="ORF">CLUMA_CG021305</name>
</gene>
<dbReference type="AlphaFoldDB" id="A0A1J1J8T2"/>
<dbReference type="Proteomes" id="UP000183832">
    <property type="component" value="Unassembled WGS sequence"/>
</dbReference>
<evidence type="ECO:0000313" key="2">
    <source>
        <dbReference type="Proteomes" id="UP000183832"/>
    </source>
</evidence>
<organism evidence="1 2">
    <name type="scientific">Clunio marinus</name>
    <dbReference type="NCBI Taxonomy" id="568069"/>
    <lineage>
        <taxon>Eukaryota</taxon>
        <taxon>Metazoa</taxon>
        <taxon>Ecdysozoa</taxon>
        <taxon>Arthropoda</taxon>
        <taxon>Hexapoda</taxon>
        <taxon>Insecta</taxon>
        <taxon>Pterygota</taxon>
        <taxon>Neoptera</taxon>
        <taxon>Endopterygota</taxon>
        <taxon>Diptera</taxon>
        <taxon>Nematocera</taxon>
        <taxon>Chironomoidea</taxon>
        <taxon>Chironomidae</taxon>
        <taxon>Clunio</taxon>
    </lineage>
</organism>
<evidence type="ECO:0000313" key="1">
    <source>
        <dbReference type="EMBL" id="CRL08410.1"/>
    </source>
</evidence>
<sequence length="72" mass="8726">MTFFSPDTTSVISDLNLRIYMHRCWCSQPNIVEHLQAIKRVNYDQDIEPDTSINRMYNKKEKKKQQQFKNIF</sequence>
<proteinExistence type="predicted"/>
<protein>
    <submittedName>
        <fullName evidence="1">CLUMA_CG021305, isoform A</fullName>
    </submittedName>
</protein>